<protein>
    <recommendedName>
        <fullName evidence="4">Porin</fullName>
    </recommendedName>
</protein>
<dbReference type="AlphaFoldDB" id="A0A239T8D7"/>
<keyword evidence="3" id="KW-1185">Reference proteome</keyword>
<organism evidence="2 3">
    <name type="scientific">Megamonas hypermegale</name>
    <dbReference type="NCBI Taxonomy" id="158847"/>
    <lineage>
        <taxon>Bacteria</taxon>
        <taxon>Bacillati</taxon>
        <taxon>Bacillota</taxon>
        <taxon>Negativicutes</taxon>
        <taxon>Selenomonadales</taxon>
        <taxon>Selenomonadaceae</taxon>
        <taxon>Megamonas</taxon>
    </lineage>
</organism>
<reference evidence="2 3" key="1">
    <citation type="submission" date="2017-06" db="EMBL/GenBank/DDBJ databases">
        <authorList>
            <consortium name="Pathogen Informatics"/>
        </authorList>
    </citation>
    <scope>NUCLEOTIDE SEQUENCE [LARGE SCALE GENOMIC DNA]</scope>
    <source>
        <strain evidence="2 3">NCTC10570</strain>
    </source>
</reference>
<sequence>MKLLKRLVFVGLIVSLTSTGFAQSNDVKIQEKNEKNIEVKDNEDNLADNKVEKKEEVISFKGLSRYDIRHDNRPGKKGETRKSLWRNRLEPTVHLNEDWKIKSRMDFEKNYKAKGDDKTHFYNRMLYLQGKALGGSISAGKVDYADFANMNIAYGMVFDDYIKGVKYNYTDKNTNAIYTATVGNFSSPYNDKVNGKMYYDKKQIYPEDGTLHYAGIQAEIPVSDKLMAGAAYHNIRGGELDDTQQILEIAGEYKLDENFKIGGAYAISNLKADKYGFDDSAQQQAYVIQMNYKGAKRSTPNSYGLWAAYKNLGKLATFMPTYTNTFVGEQGYEIGGKYVIAKNLTGEISYFNGNDIENNKTKTRWFGRVEYRF</sequence>
<dbReference type="Proteomes" id="UP000215383">
    <property type="component" value="Chromosome 1"/>
</dbReference>
<evidence type="ECO:0000313" key="2">
    <source>
        <dbReference type="EMBL" id="SNU94007.1"/>
    </source>
</evidence>
<accession>A0A239T8D7</accession>
<proteinExistence type="predicted"/>
<dbReference type="EMBL" id="LT906446">
    <property type="protein sequence ID" value="SNU94007.1"/>
    <property type="molecule type" value="Genomic_DNA"/>
</dbReference>
<name>A0A239T8D7_9FIRM</name>
<evidence type="ECO:0000256" key="1">
    <source>
        <dbReference type="SAM" id="SignalP"/>
    </source>
</evidence>
<evidence type="ECO:0000313" key="3">
    <source>
        <dbReference type="Proteomes" id="UP000215383"/>
    </source>
</evidence>
<feature type="chain" id="PRO_5011242512" description="Porin" evidence="1">
    <location>
        <begin position="23"/>
        <end position="373"/>
    </location>
</feature>
<keyword evidence="1" id="KW-0732">Signal</keyword>
<dbReference type="eggNOG" id="COG3203">
    <property type="taxonomic scope" value="Bacteria"/>
</dbReference>
<dbReference type="SUPFAM" id="SSF56935">
    <property type="entry name" value="Porins"/>
    <property type="match status" value="1"/>
</dbReference>
<dbReference type="GeneID" id="78506174"/>
<feature type="signal peptide" evidence="1">
    <location>
        <begin position="1"/>
        <end position="22"/>
    </location>
</feature>
<evidence type="ECO:0008006" key="4">
    <source>
        <dbReference type="Google" id="ProtNLM"/>
    </source>
</evidence>
<dbReference type="RefSeq" id="WP_027889936.1">
    <property type="nucleotide sequence ID" value="NZ_LT906446.1"/>
</dbReference>
<gene>
    <name evidence="2" type="ORF">SAMEA4364220_00129</name>
</gene>